<protein>
    <submittedName>
        <fullName evidence="1">Uncharacterized protein</fullName>
    </submittedName>
</protein>
<gene>
    <name evidence="1" type="ORF">E2C01_057054</name>
</gene>
<dbReference type="Proteomes" id="UP000324222">
    <property type="component" value="Unassembled WGS sequence"/>
</dbReference>
<name>A0A5B7GS00_PORTR</name>
<sequence>MIIQLEEETFPARRPLDMRLPALSTSRGALGEKNNATTAVAEQRRPPLHDVSSLDIFPTCPAQMSLTASPEREFNRFPVSCVACLPHAGPLVPAAGDSSRHQKLAILQAGRWTPTSGTNAALITTTTTTTTTIASLKIRSDEMFNRMFVSITAPAPARGHGTAFTTLSYARAIKTGHADVTLQGLSPRSVLLNMTAAAFLPPVLDATPPLRLMHRNSETNPCPAWACVLNCADYRTLTRVLIRV</sequence>
<evidence type="ECO:0000313" key="2">
    <source>
        <dbReference type="Proteomes" id="UP000324222"/>
    </source>
</evidence>
<comment type="caution">
    <text evidence="1">The sequence shown here is derived from an EMBL/GenBank/DDBJ whole genome shotgun (WGS) entry which is preliminary data.</text>
</comment>
<dbReference type="EMBL" id="VSRR010020268">
    <property type="protein sequence ID" value="MPC62961.1"/>
    <property type="molecule type" value="Genomic_DNA"/>
</dbReference>
<reference evidence="1 2" key="1">
    <citation type="submission" date="2019-05" db="EMBL/GenBank/DDBJ databases">
        <title>Another draft genome of Portunus trituberculatus and its Hox gene families provides insights of decapod evolution.</title>
        <authorList>
            <person name="Jeong J.-H."/>
            <person name="Song I."/>
            <person name="Kim S."/>
            <person name="Choi T."/>
            <person name="Kim D."/>
            <person name="Ryu S."/>
            <person name="Kim W."/>
        </authorList>
    </citation>
    <scope>NUCLEOTIDE SEQUENCE [LARGE SCALE GENOMIC DNA]</scope>
    <source>
        <tissue evidence="1">Muscle</tissue>
    </source>
</reference>
<keyword evidence="2" id="KW-1185">Reference proteome</keyword>
<proteinExistence type="predicted"/>
<organism evidence="1 2">
    <name type="scientific">Portunus trituberculatus</name>
    <name type="common">Swimming crab</name>
    <name type="synonym">Neptunus trituberculatus</name>
    <dbReference type="NCBI Taxonomy" id="210409"/>
    <lineage>
        <taxon>Eukaryota</taxon>
        <taxon>Metazoa</taxon>
        <taxon>Ecdysozoa</taxon>
        <taxon>Arthropoda</taxon>
        <taxon>Crustacea</taxon>
        <taxon>Multicrustacea</taxon>
        <taxon>Malacostraca</taxon>
        <taxon>Eumalacostraca</taxon>
        <taxon>Eucarida</taxon>
        <taxon>Decapoda</taxon>
        <taxon>Pleocyemata</taxon>
        <taxon>Brachyura</taxon>
        <taxon>Eubrachyura</taxon>
        <taxon>Portunoidea</taxon>
        <taxon>Portunidae</taxon>
        <taxon>Portuninae</taxon>
        <taxon>Portunus</taxon>
    </lineage>
</organism>
<dbReference type="AlphaFoldDB" id="A0A5B7GS00"/>
<evidence type="ECO:0000313" key="1">
    <source>
        <dbReference type="EMBL" id="MPC62961.1"/>
    </source>
</evidence>
<accession>A0A5B7GS00</accession>